<dbReference type="SUPFAM" id="SSF57850">
    <property type="entry name" value="RING/U-box"/>
    <property type="match status" value="1"/>
</dbReference>
<feature type="compositionally biased region" description="Polar residues" evidence="1">
    <location>
        <begin position="905"/>
        <end position="925"/>
    </location>
</feature>
<dbReference type="Proteomes" id="UP000322873">
    <property type="component" value="Unassembled WGS sequence"/>
</dbReference>
<organism evidence="2 3">
    <name type="scientific">Monilinia fructicola</name>
    <name type="common">Brown rot fungus</name>
    <name type="synonym">Ciboria fructicola</name>
    <dbReference type="NCBI Taxonomy" id="38448"/>
    <lineage>
        <taxon>Eukaryota</taxon>
        <taxon>Fungi</taxon>
        <taxon>Dikarya</taxon>
        <taxon>Ascomycota</taxon>
        <taxon>Pezizomycotina</taxon>
        <taxon>Leotiomycetes</taxon>
        <taxon>Helotiales</taxon>
        <taxon>Sclerotiniaceae</taxon>
        <taxon>Monilinia</taxon>
    </lineage>
</organism>
<evidence type="ECO:0000313" key="2">
    <source>
        <dbReference type="EMBL" id="KAA8572262.1"/>
    </source>
</evidence>
<feature type="compositionally biased region" description="Polar residues" evidence="1">
    <location>
        <begin position="1023"/>
        <end position="1040"/>
    </location>
</feature>
<accession>A0A5M9JWU7</accession>
<keyword evidence="3" id="KW-1185">Reference proteome</keyword>
<protein>
    <submittedName>
        <fullName evidence="2">Uncharacterized protein</fullName>
    </submittedName>
</protein>
<dbReference type="VEuPathDB" id="FungiDB:MFRU_003g05130"/>
<reference evidence="2 3" key="1">
    <citation type="submission" date="2019-06" db="EMBL/GenBank/DDBJ databases">
        <title>Genome Sequence of the Brown Rot Fungal Pathogen Monilinia fructicola.</title>
        <authorList>
            <person name="De Miccolis Angelini R.M."/>
            <person name="Landi L."/>
            <person name="Abate D."/>
            <person name="Pollastro S."/>
            <person name="Romanazzi G."/>
            <person name="Faretra F."/>
        </authorList>
    </citation>
    <scope>NUCLEOTIDE SEQUENCE [LARGE SCALE GENOMIC DNA]</scope>
    <source>
        <strain evidence="2 3">Mfrc123</strain>
    </source>
</reference>
<name>A0A5M9JWU7_MONFR</name>
<feature type="compositionally biased region" description="Polar residues" evidence="1">
    <location>
        <begin position="885"/>
        <end position="896"/>
    </location>
</feature>
<sequence length="1165" mass="133088">MVTHIPNDQIVPTVDLDNRETAALKDDLDKVIDFRISKSINMKGFSEPSLGDIKRKLISKFQEIKKGAMLSVDLVLSVMEQHGDEKFAVEKSASAALKRINCSMKRWWKWLYAWCTYANEPLSADQLQYILSLDKSFKESKFNVKSEIQGKSSSILYMTRKELVSTDLSNITIINKIPDKEYQEYVSFKNPAIKEHLAINNSQISERSEDARVEIFLTLCDLLCNRKGDSGIISAESEMLLQWYAARYLIQHFKDIDVEKTSPEQNLKLFESLVRIISNENGVSNMFEGLVKTERLNLKESYIETSLYSDLECLLCADSEDYGARRLVLLTAKVNIHKDKLMQKERRWQSAMLSSRPENLVKKLIQGHMESLARGSTFEDAEVPFKLIYRALYPTGLFKNHDSEKNSISIDQTNERMDTEKEFTANVADKILKYAQENGFSHPAKLSRVRTAIAILLLEKGSGIKERKKVKEYYEANLKHPGTSGPERFYSLLGLANYHSMSTMNDDNKNAECIKQSWENVKYFADQAITEKDIQKGPLGSKLNSERCYEAYLLKACALGELNDIPGAIESCKTALHLGMEYAPVMVHVLNKIVEFYTKTKQFDKLFDEVYQQSPLLKYMWLWDFRYYYFANNSDPMRKAAVLTRRVESLIQLYEEAIGFWLRKEEFQIVAILQYELSYIYRRDARVTKMAESTLNSLIDEVLRDTDKMKGGILQLAFPEMVDTLYEIYSRASTDHESSIKVDIIRRLEKLIENLKRTAVVNPITLSAAIITLAKMLKSSGGNDLKAAKFHAEQAFNLCIADLEDSIESNDGDALYLLARILMFAGLQEKARVAISLYFSKVDEYNENEDDFIDEKDDSYSVSEHSANYTYDLTGSMENGNYISAPPTNIPITDSPGNGMASPMADSQASISEYNSDQESDATSFDTEKDEAADLPRKSPESIRLMDHLQDSPKITNSDGQQDMDLKPIPHLNEKPKIPETDLKATRPNPPLEQNGADWKRDHNDEIPPVEKTSPPPAEPIDPNTNPMSDESQLANGTESNEIDEDLRGDDEINCNGPCETPKLKKWSYAPNAEPWYHCLDCKSVDLCSTCYDTQLKYFQGQGEGFWFKSCWAEHEFIKMPIENWRGVKNGVIRIGERRQLPWKDWIASVKKDWKTQLDKILVVD</sequence>
<proteinExistence type="predicted"/>
<dbReference type="InterPro" id="IPR011990">
    <property type="entry name" value="TPR-like_helical_dom_sf"/>
</dbReference>
<dbReference type="AlphaFoldDB" id="A0A5M9JWU7"/>
<dbReference type="PANTHER" id="PTHR10039">
    <property type="entry name" value="AMELOGENIN"/>
    <property type="match status" value="1"/>
</dbReference>
<evidence type="ECO:0000256" key="1">
    <source>
        <dbReference type="SAM" id="MobiDB-lite"/>
    </source>
</evidence>
<feature type="compositionally biased region" description="Basic and acidic residues" evidence="1">
    <location>
        <begin position="926"/>
        <end position="951"/>
    </location>
</feature>
<evidence type="ECO:0000313" key="3">
    <source>
        <dbReference type="Proteomes" id="UP000322873"/>
    </source>
</evidence>
<gene>
    <name evidence="2" type="ORF">EYC84_002888</name>
</gene>
<feature type="compositionally biased region" description="Basic and acidic residues" evidence="1">
    <location>
        <begin position="964"/>
        <end position="985"/>
    </location>
</feature>
<dbReference type="PANTHER" id="PTHR10039:SF14">
    <property type="entry name" value="NACHT DOMAIN-CONTAINING PROTEIN"/>
    <property type="match status" value="1"/>
</dbReference>
<feature type="compositionally biased region" description="Acidic residues" evidence="1">
    <location>
        <begin position="1041"/>
        <end position="1050"/>
    </location>
</feature>
<dbReference type="EMBL" id="VICG01000004">
    <property type="protein sequence ID" value="KAA8572262.1"/>
    <property type="molecule type" value="Genomic_DNA"/>
</dbReference>
<comment type="caution">
    <text evidence="2">The sequence shown here is derived from an EMBL/GenBank/DDBJ whole genome shotgun (WGS) entry which is preliminary data.</text>
</comment>
<dbReference type="Gene3D" id="1.25.40.10">
    <property type="entry name" value="Tetratricopeptide repeat domain"/>
    <property type="match status" value="1"/>
</dbReference>
<feature type="region of interest" description="Disordered" evidence="1">
    <location>
        <begin position="885"/>
        <end position="1050"/>
    </location>
</feature>